<feature type="binding site" evidence="9">
    <location>
        <position position="243"/>
    </location>
    <ligand>
        <name>glycerol</name>
        <dbReference type="ChEBI" id="CHEBI:17754"/>
    </ligand>
</feature>
<organism evidence="13 14">
    <name type="scientific">Polymorphum gilvum (strain LMG 25793 / CGMCC 1.9160 / SL003B-26A1)</name>
    <dbReference type="NCBI Taxonomy" id="991905"/>
    <lineage>
        <taxon>Bacteria</taxon>
        <taxon>Pseudomonadati</taxon>
        <taxon>Pseudomonadota</taxon>
        <taxon>Alphaproteobacteria</taxon>
        <taxon>Rhodobacterales</taxon>
        <taxon>Paracoccaceae</taxon>
        <taxon>Polymorphum</taxon>
    </lineage>
</organism>
<feature type="binding site" evidence="9">
    <location>
        <position position="133"/>
    </location>
    <ligand>
        <name>sn-glycerol 3-phosphate</name>
        <dbReference type="ChEBI" id="CHEBI:57597"/>
    </ligand>
</feature>
<feature type="binding site" evidence="9">
    <location>
        <position position="307"/>
    </location>
    <ligand>
        <name>ADP</name>
        <dbReference type="ChEBI" id="CHEBI:456216"/>
    </ligand>
</feature>
<evidence type="ECO:0000256" key="4">
    <source>
        <dbReference type="ARBA" id="ARBA00022741"/>
    </source>
</evidence>
<evidence type="ECO:0000256" key="5">
    <source>
        <dbReference type="ARBA" id="ARBA00022777"/>
    </source>
</evidence>
<dbReference type="Gene3D" id="3.30.420.40">
    <property type="match status" value="2"/>
</dbReference>
<dbReference type="HAMAP" id="MF_00186">
    <property type="entry name" value="Glycerol_kin"/>
    <property type="match status" value="1"/>
</dbReference>
<dbReference type="SUPFAM" id="SSF53067">
    <property type="entry name" value="Actin-like ATPase domain"/>
    <property type="match status" value="2"/>
</dbReference>
<dbReference type="PATRIC" id="fig|991905.3.peg.1086"/>
<feature type="binding site" evidence="9">
    <location>
        <position position="11"/>
    </location>
    <ligand>
        <name>sn-glycerol 3-phosphate</name>
        <dbReference type="ChEBI" id="CHEBI:57597"/>
    </ligand>
</feature>
<comment type="similarity">
    <text evidence="2 9 10">Belongs to the FGGY kinase family.</text>
</comment>
<evidence type="ECO:0000256" key="7">
    <source>
        <dbReference type="ARBA" id="ARBA00022840"/>
    </source>
</evidence>
<comment type="function">
    <text evidence="9">Key enzyme in the regulation of glycerol uptake and metabolism. Catalyzes the phosphorylation of glycerol to yield sn-glycerol 3-phosphate.</text>
</comment>
<keyword evidence="4 9" id="KW-0547">Nucleotide-binding</keyword>
<evidence type="ECO:0000313" key="13">
    <source>
        <dbReference type="EMBL" id="ADZ69494.1"/>
    </source>
</evidence>
<evidence type="ECO:0000256" key="9">
    <source>
        <dbReference type="HAMAP-Rule" id="MF_00186"/>
    </source>
</evidence>
<evidence type="ECO:0000259" key="12">
    <source>
        <dbReference type="Pfam" id="PF02782"/>
    </source>
</evidence>
<feature type="binding site" evidence="9">
    <location>
        <position position="81"/>
    </location>
    <ligand>
        <name>sn-glycerol 3-phosphate</name>
        <dbReference type="ChEBI" id="CHEBI:57597"/>
    </ligand>
</feature>
<evidence type="ECO:0000256" key="3">
    <source>
        <dbReference type="ARBA" id="ARBA00022679"/>
    </source>
</evidence>
<feature type="binding site" evidence="9">
    <location>
        <position position="11"/>
    </location>
    <ligand>
        <name>ATP</name>
        <dbReference type="ChEBI" id="CHEBI:30616"/>
    </ligand>
</feature>
<gene>
    <name evidence="9 13" type="primary">glpK</name>
    <name evidence="13" type="ordered locus">SL003B_1065</name>
</gene>
<evidence type="ECO:0000256" key="2">
    <source>
        <dbReference type="ARBA" id="ARBA00009156"/>
    </source>
</evidence>
<feature type="binding site" evidence="9">
    <location>
        <position position="264"/>
    </location>
    <ligand>
        <name>ATP</name>
        <dbReference type="ChEBI" id="CHEBI:30616"/>
    </ligand>
</feature>
<dbReference type="CDD" id="cd07786">
    <property type="entry name" value="FGGY_EcGK_like"/>
    <property type="match status" value="1"/>
</dbReference>
<evidence type="ECO:0000256" key="10">
    <source>
        <dbReference type="RuleBase" id="RU003733"/>
    </source>
</evidence>
<dbReference type="PIRSF" id="PIRSF000538">
    <property type="entry name" value="GlpK"/>
    <property type="match status" value="1"/>
</dbReference>
<dbReference type="InterPro" id="IPR005999">
    <property type="entry name" value="Glycerol_kin"/>
</dbReference>
<dbReference type="GO" id="GO:0019563">
    <property type="term" value="P:glycerol catabolic process"/>
    <property type="evidence" value="ECO:0007669"/>
    <property type="project" value="UniProtKB-UniRule"/>
</dbReference>
<dbReference type="HOGENOM" id="CLU_009281_2_3_5"/>
<keyword evidence="6 9" id="KW-0319">Glycerol metabolism</keyword>
<dbReference type="Pfam" id="PF00370">
    <property type="entry name" value="FGGY_N"/>
    <property type="match status" value="1"/>
</dbReference>
<evidence type="ECO:0000313" key="14">
    <source>
        <dbReference type="Proteomes" id="UP000008130"/>
    </source>
</evidence>
<dbReference type="OrthoDB" id="9805576at2"/>
<dbReference type="STRING" id="991905.SL003B_1065"/>
<feature type="binding site" evidence="9">
    <location>
        <position position="81"/>
    </location>
    <ligand>
        <name>glycerol</name>
        <dbReference type="ChEBI" id="CHEBI:17754"/>
    </ligand>
</feature>
<feature type="binding site" evidence="9">
    <location>
        <position position="15"/>
    </location>
    <ligand>
        <name>ADP</name>
        <dbReference type="ChEBI" id="CHEBI:456216"/>
    </ligand>
</feature>
<dbReference type="GO" id="GO:0005524">
    <property type="term" value="F:ATP binding"/>
    <property type="evidence" value="ECO:0007669"/>
    <property type="project" value="UniProtKB-UniRule"/>
</dbReference>
<feature type="binding site" evidence="9">
    <location>
        <position position="133"/>
    </location>
    <ligand>
        <name>glycerol</name>
        <dbReference type="ChEBI" id="CHEBI:17754"/>
    </ligand>
</feature>
<evidence type="ECO:0000256" key="1">
    <source>
        <dbReference type="ARBA" id="ARBA00005190"/>
    </source>
</evidence>
<comment type="activity regulation">
    <text evidence="9">Inhibited by fructose 1,6-bisphosphate (FBP).</text>
</comment>
<comment type="caution">
    <text evidence="9">Lacks conserved residue(s) required for the propagation of feature annotation.</text>
</comment>
<dbReference type="NCBIfam" id="NF000756">
    <property type="entry name" value="PRK00047.1"/>
    <property type="match status" value="1"/>
</dbReference>
<dbReference type="PANTHER" id="PTHR10196">
    <property type="entry name" value="SUGAR KINASE"/>
    <property type="match status" value="1"/>
</dbReference>
<dbReference type="FunFam" id="3.30.420.40:FF:000008">
    <property type="entry name" value="Glycerol kinase"/>
    <property type="match status" value="1"/>
</dbReference>
<keyword evidence="5 9" id="KW-0418">Kinase</keyword>
<feature type="domain" description="Carbohydrate kinase FGGY C-terminal" evidence="12">
    <location>
        <begin position="259"/>
        <end position="448"/>
    </location>
</feature>
<feature type="binding site" evidence="9">
    <location>
        <position position="410"/>
    </location>
    <ligand>
        <name>ATP</name>
        <dbReference type="ChEBI" id="CHEBI:30616"/>
    </ligand>
</feature>
<dbReference type="eggNOG" id="COG0554">
    <property type="taxonomic scope" value="Bacteria"/>
</dbReference>
<feature type="binding site" evidence="9">
    <location>
        <position position="11"/>
    </location>
    <ligand>
        <name>ADP</name>
        <dbReference type="ChEBI" id="CHEBI:456216"/>
    </ligand>
</feature>
<feature type="binding site" evidence="9">
    <location>
        <position position="307"/>
    </location>
    <ligand>
        <name>ATP</name>
        <dbReference type="ChEBI" id="CHEBI:30616"/>
    </ligand>
</feature>
<evidence type="ECO:0000256" key="8">
    <source>
        <dbReference type="ARBA" id="ARBA00052101"/>
    </source>
</evidence>
<dbReference type="NCBIfam" id="TIGR01311">
    <property type="entry name" value="glycerol_kin"/>
    <property type="match status" value="1"/>
</dbReference>
<evidence type="ECO:0000259" key="11">
    <source>
        <dbReference type="Pfam" id="PF00370"/>
    </source>
</evidence>
<proteinExistence type="inferred from homology"/>
<dbReference type="InterPro" id="IPR018485">
    <property type="entry name" value="FGGY_C"/>
</dbReference>
<dbReference type="PROSITE" id="PS00445">
    <property type="entry name" value="FGGY_KINASES_2"/>
    <property type="match status" value="1"/>
</dbReference>
<keyword evidence="7 9" id="KW-0067">ATP-binding</keyword>
<feature type="binding site" evidence="9">
    <location>
        <position position="242"/>
    </location>
    <ligand>
        <name>glycerol</name>
        <dbReference type="ChEBI" id="CHEBI:17754"/>
    </ligand>
</feature>
<dbReference type="EC" id="2.7.1.30" evidence="9"/>
<dbReference type="InterPro" id="IPR043129">
    <property type="entry name" value="ATPase_NBD"/>
</dbReference>
<comment type="pathway">
    <text evidence="1 9">Polyol metabolism; glycerol degradation via glycerol kinase pathway; sn-glycerol 3-phosphate from glycerol: step 1/1.</text>
</comment>
<feature type="domain" description="Carbohydrate kinase FGGY N-terminal" evidence="11">
    <location>
        <begin position="4"/>
        <end position="249"/>
    </location>
</feature>
<feature type="binding site" evidence="9">
    <location>
        <position position="410"/>
    </location>
    <ligand>
        <name>ADP</name>
        <dbReference type="ChEBI" id="CHEBI:456216"/>
    </ligand>
</feature>
<feature type="binding site" evidence="9">
    <location>
        <position position="311"/>
    </location>
    <ligand>
        <name>ATP</name>
        <dbReference type="ChEBI" id="CHEBI:30616"/>
    </ligand>
</feature>
<dbReference type="KEGG" id="pgv:SL003B_1065"/>
<reference evidence="13 14" key="1">
    <citation type="journal article" date="2011" name="J. Bacteriol.">
        <title>Complete genome sequence of Polymorphum gilvum SL003B-26A1T, a crude oil-degrading bacterium from oil-polluted saline soil.</title>
        <authorList>
            <person name="Li S.G."/>
            <person name="Tang Y.Q."/>
            <person name="Nie Y."/>
            <person name="Cai M."/>
            <person name="Wu X.L."/>
        </authorList>
    </citation>
    <scope>NUCLEOTIDE SEQUENCE [LARGE SCALE GENOMIC DNA]</scope>
    <source>
        <strain evidence="14">LMG 25793 / CGMCC 1.9160 / SL003B-26A1</strain>
    </source>
</reference>
<dbReference type="InterPro" id="IPR018484">
    <property type="entry name" value="FGGY_N"/>
</dbReference>
<dbReference type="EMBL" id="CP002568">
    <property type="protein sequence ID" value="ADZ69494.1"/>
    <property type="molecule type" value="Genomic_DNA"/>
</dbReference>
<feature type="binding site" evidence="9">
    <location>
        <position position="12"/>
    </location>
    <ligand>
        <name>ATP</name>
        <dbReference type="ChEBI" id="CHEBI:30616"/>
    </ligand>
</feature>
<dbReference type="PANTHER" id="PTHR10196:SF78">
    <property type="entry name" value="GLYCEROL KINASE"/>
    <property type="match status" value="1"/>
</dbReference>
<keyword evidence="3 9" id="KW-0808">Transferase</keyword>
<dbReference type="AlphaFoldDB" id="F2IYP7"/>
<dbReference type="RefSeq" id="WP_013651811.1">
    <property type="nucleotide sequence ID" value="NC_015259.1"/>
</dbReference>
<protein>
    <recommendedName>
        <fullName evidence="9">Glycerol kinase</fullName>
        <ecNumber evidence="9">2.7.1.30</ecNumber>
    </recommendedName>
    <alternativeName>
        <fullName evidence="9">ATP:glycerol 3-phosphotransferase</fullName>
    </alternativeName>
    <alternativeName>
        <fullName evidence="9">Glycerokinase</fullName>
        <shortName evidence="9">GK</shortName>
    </alternativeName>
</protein>
<dbReference type="InterPro" id="IPR000577">
    <property type="entry name" value="Carb_kinase_FGGY"/>
</dbReference>
<dbReference type="Proteomes" id="UP000008130">
    <property type="component" value="Chromosome"/>
</dbReference>
<dbReference type="FunFam" id="3.30.420.40:FF:000007">
    <property type="entry name" value="Glycerol kinase"/>
    <property type="match status" value="1"/>
</dbReference>
<feature type="binding site" evidence="9">
    <location>
        <position position="82"/>
    </location>
    <ligand>
        <name>sn-glycerol 3-phosphate</name>
        <dbReference type="ChEBI" id="CHEBI:57597"/>
    </ligand>
</feature>
<comment type="catalytic activity">
    <reaction evidence="8 9">
        <text>glycerol + ATP = sn-glycerol 3-phosphate + ADP + H(+)</text>
        <dbReference type="Rhea" id="RHEA:21644"/>
        <dbReference type="ChEBI" id="CHEBI:15378"/>
        <dbReference type="ChEBI" id="CHEBI:17754"/>
        <dbReference type="ChEBI" id="CHEBI:30616"/>
        <dbReference type="ChEBI" id="CHEBI:57597"/>
        <dbReference type="ChEBI" id="CHEBI:456216"/>
        <dbReference type="EC" id="2.7.1.30"/>
    </reaction>
</comment>
<feature type="binding site" evidence="9">
    <location>
        <position position="264"/>
    </location>
    <ligand>
        <name>ADP</name>
        <dbReference type="ChEBI" id="CHEBI:456216"/>
    </ligand>
</feature>
<dbReference type="InterPro" id="IPR018483">
    <property type="entry name" value="Carb_kinase_FGGY_CS"/>
</dbReference>
<accession>F2IYP7</accession>
<dbReference type="GO" id="GO:0006072">
    <property type="term" value="P:glycerol-3-phosphate metabolic process"/>
    <property type="evidence" value="ECO:0007669"/>
    <property type="project" value="InterPro"/>
</dbReference>
<feature type="binding site" evidence="9">
    <location>
        <position position="13"/>
    </location>
    <ligand>
        <name>ATP</name>
        <dbReference type="ChEBI" id="CHEBI:30616"/>
    </ligand>
</feature>
<feature type="binding site" evidence="9">
    <location>
        <position position="242"/>
    </location>
    <ligand>
        <name>sn-glycerol 3-phosphate</name>
        <dbReference type="ChEBI" id="CHEBI:57597"/>
    </ligand>
</feature>
<name>F2IYP7_POLGS</name>
<evidence type="ECO:0000256" key="6">
    <source>
        <dbReference type="ARBA" id="ARBA00022798"/>
    </source>
</evidence>
<dbReference type="UniPathway" id="UPA00618">
    <property type="reaction ID" value="UER00672"/>
</dbReference>
<dbReference type="GO" id="GO:0005829">
    <property type="term" value="C:cytosol"/>
    <property type="evidence" value="ECO:0007669"/>
    <property type="project" value="UniProtKB-ARBA"/>
</dbReference>
<sequence>MTHILAIDQGTTSSRAILFDETMAIASIAQEEFPQHYPASGWVEHDPADLWSSTAGSCRAAIERVGASGADIAAIGITNQRETTLVWDRATGQPIHRAIVWQDRRTAGLCRDLREAGHEATVSERTGLLLDPYFSGTKLKWILDSVEGARERAKRGELLFGTVDSFLIWKLTGGAVHATDATNAARTLLYDIRKGRWSRTMCELLDIPMAMLPEVRDCAAEFGRTRADLFGREIPILGVAGDQQAATIGQACFSPGMMKSTYGTGCFALLNTGDTPVASKSRLLTTIAYQFDGKPTYALEGSIFIAGAVVQWLRDGLKIIRAADETQALAESADPRQSLILVPAFTGLGAPYWSAESRGAIFGLTRNSGPAEFARAALESVGFQTRDLLEAMLVDWPSGAGGGVLRVDGGMSASDWAMQFLSDILGAPVDRPRVLETTALGAAWLAGMRAGVYPDQETFAGSWAVERRFEPRLAGDVRARKYDAWKAAVRATMSV</sequence>
<keyword evidence="14" id="KW-1185">Reference proteome</keyword>
<dbReference type="Pfam" id="PF02782">
    <property type="entry name" value="FGGY_C"/>
    <property type="match status" value="1"/>
</dbReference>
<feature type="binding site" evidence="9">
    <location>
        <position position="82"/>
    </location>
    <ligand>
        <name>glycerol</name>
        <dbReference type="ChEBI" id="CHEBI:17754"/>
    </ligand>
</feature>
<dbReference type="GO" id="GO:0004370">
    <property type="term" value="F:glycerol kinase activity"/>
    <property type="evidence" value="ECO:0007669"/>
    <property type="project" value="UniProtKB-UniRule"/>
</dbReference>